<evidence type="ECO:0000313" key="12">
    <source>
        <dbReference type="Proteomes" id="UP000595897"/>
    </source>
</evidence>
<keyword evidence="8 10" id="KW-0975">Bacterial flagellum</keyword>
<keyword evidence="11" id="KW-0966">Cell projection</keyword>
<feature type="transmembrane region" description="Helical" evidence="10">
    <location>
        <begin position="74"/>
        <end position="95"/>
    </location>
</feature>
<accession>A0A7R7ID91</accession>
<comment type="subcellular location">
    <subcellularLocation>
        <location evidence="10">Cell membrane</location>
        <topology evidence="10">Multi-pass membrane protein</topology>
    </subcellularLocation>
    <subcellularLocation>
        <location evidence="10">Bacterial flagellum basal body</location>
    </subcellularLocation>
</comment>
<dbReference type="PRINTS" id="PR00953">
    <property type="entry name" value="TYPE3IMRPROT"/>
</dbReference>
<dbReference type="NCBIfam" id="TIGR01400">
    <property type="entry name" value="fliR"/>
    <property type="match status" value="1"/>
</dbReference>
<proteinExistence type="inferred from homology"/>
<dbReference type="GO" id="GO:0006605">
    <property type="term" value="P:protein targeting"/>
    <property type="evidence" value="ECO:0007669"/>
    <property type="project" value="UniProtKB-UniRule"/>
</dbReference>
<evidence type="ECO:0000256" key="8">
    <source>
        <dbReference type="ARBA" id="ARBA00023143"/>
    </source>
</evidence>
<dbReference type="GO" id="GO:0005886">
    <property type="term" value="C:plasma membrane"/>
    <property type="evidence" value="ECO:0007669"/>
    <property type="project" value="UniProtKB-SubCell"/>
</dbReference>
<reference evidence="11 12" key="1">
    <citation type="submission" date="2020-11" db="EMBL/GenBank/DDBJ databases">
        <title>Draft genome sequencing of a Lachnospiraceae strain isolated from anoxic soil subjected to BSD treatment.</title>
        <authorList>
            <person name="Uek A."/>
            <person name="Tonouchi A."/>
        </authorList>
    </citation>
    <scope>NUCLEOTIDE SEQUENCE [LARGE SCALE GENOMIC DNA]</scope>
    <source>
        <strain evidence="11 12">TB5</strain>
    </source>
</reference>
<comment type="function">
    <text evidence="1 10">Role in flagellar biosynthesis.</text>
</comment>
<comment type="similarity">
    <text evidence="2 10">Belongs to the FliR/MopE/SpaR family.</text>
</comment>
<keyword evidence="6 10" id="KW-1133">Transmembrane helix</keyword>
<evidence type="ECO:0000256" key="1">
    <source>
        <dbReference type="ARBA" id="ARBA00002578"/>
    </source>
</evidence>
<dbReference type="InterPro" id="IPR006303">
    <property type="entry name" value="FliR"/>
</dbReference>
<dbReference type="GO" id="GO:0044780">
    <property type="term" value="P:bacterial-type flagellum assembly"/>
    <property type="evidence" value="ECO:0007669"/>
    <property type="project" value="UniProtKB-UniRule"/>
</dbReference>
<feature type="transmembrane region" description="Helical" evidence="10">
    <location>
        <begin position="7"/>
        <end position="28"/>
    </location>
</feature>
<keyword evidence="4 10" id="KW-1003">Cell membrane</keyword>
<protein>
    <recommendedName>
        <fullName evidence="3 9">Flagellar biosynthetic protein FliR</fullName>
    </recommendedName>
</protein>
<evidence type="ECO:0000256" key="9">
    <source>
        <dbReference type="NCBIfam" id="TIGR01400"/>
    </source>
</evidence>
<dbReference type="EMBL" id="AP024169">
    <property type="protein sequence ID" value="BCN31518.1"/>
    <property type="molecule type" value="Genomic_DNA"/>
</dbReference>
<dbReference type="PANTHER" id="PTHR30065:SF1">
    <property type="entry name" value="SURFACE PRESENTATION OF ANTIGENS PROTEIN SPAR"/>
    <property type="match status" value="1"/>
</dbReference>
<keyword evidence="5 10" id="KW-0812">Transmembrane</keyword>
<evidence type="ECO:0000256" key="3">
    <source>
        <dbReference type="ARBA" id="ARBA00021717"/>
    </source>
</evidence>
<evidence type="ECO:0000256" key="10">
    <source>
        <dbReference type="RuleBase" id="RU362071"/>
    </source>
</evidence>
<dbReference type="KEGG" id="ahb:bsdtb5_28130"/>
<feature type="transmembrane region" description="Helical" evidence="10">
    <location>
        <begin position="171"/>
        <end position="199"/>
    </location>
</feature>
<dbReference type="Proteomes" id="UP000595897">
    <property type="component" value="Chromosome"/>
</dbReference>
<sequence length="255" mass="28204">MHFTIENLEFIILILVRISTFIFTAPIFNLSDVPIRVKAGLSLFITIVLSQVIVYTPLQYVGDIGYASLLIKEAIVGLIIGFVANICSTIVLFAGEIIDMEIGFSMVQILDPVSKNTTTITGNFYSYLVTLMLLVTNLHHFLIQAIVDVYKAIPIGGAKISANMYVIMVRFVVDFFVIGFRIVLPVFAATLLVNVVLAILAKVAPQLNMFVVGLQLKVFVGLFILLLIVGLLPSVTEFIFDEMQKMMEMAIKAMS</sequence>
<organism evidence="11 12">
    <name type="scientific">Anaeromicropila herbilytica</name>
    <dbReference type="NCBI Taxonomy" id="2785025"/>
    <lineage>
        <taxon>Bacteria</taxon>
        <taxon>Bacillati</taxon>
        <taxon>Bacillota</taxon>
        <taxon>Clostridia</taxon>
        <taxon>Lachnospirales</taxon>
        <taxon>Lachnospiraceae</taxon>
        <taxon>Anaeromicropila</taxon>
    </lineage>
</organism>
<evidence type="ECO:0000256" key="4">
    <source>
        <dbReference type="ARBA" id="ARBA00022475"/>
    </source>
</evidence>
<dbReference type="Pfam" id="PF01311">
    <property type="entry name" value="Bac_export_1"/>
    <property type="match status" value="1"/>
</dbReference>
<gene>
    <name evidence="11" type="ORF">bsdtb5_28130</name>
</gene>
<dbReference type="GO" id="GO:0009425">
    <property type="term" value="C:bacterial-type flagellum basal body"/>
    <property type="evidence" value="ECO:0007669"/>
    <property type="project" value="UniProtKB-SubCell"/>
</dbReference>
<keyword evidence="11" id="KW-0969">Cilium</keyword>
<feature type="transmembrane region" description="Helical" evidence="10">
    <location>
        <begin position="40"/>
        <end position="62"/>
    </location>
</feature>
<keyword evidence="11" id="KW-0282">Flagellum</keyword>
<evidence type="ECO:0000256" key="2">
    <source>
        <dbReference type="ARBA" id="ARBA00009772"/>
    </source>
</evidence>
<feature type="transmembrane region" description="Helical" evidence="10">
    <location>
        <begin position="219"/>
        <end position="240"/>
    </location>
</feature>
<evidence type="ECO:0000256" key="6">
    <source>
        <dbReference type="ARBA" id="ARBA00022989"/>
    </source>
</evidence>
<evidence type="ECO:0000256" key="5">
    <source>
        <dbReference type="ARBA" id="ARBA00022692"/>
    </source>
</evidence>
<dbReference type="AlphaFoldDB" id="A0A7R7ID91"/>
<evidence type="ECO:0000256" key="7">
    <source>
        <dbReference type="ARBA" id="ARBA00023136"/>
    </source>
</evidence>
<name>A0A7R7ID91_9FIRM</name>
<dbReference type="InterPro" id="IPR002010">
    <property type="entry name" value="T3SS_IM_R"/>
</dbReference>
<feature type="transmembrane region" description="Helical" evidence="10">
    <location>
        <begin position="124"/>
        <end position="150"/>
    </location>
</feature>
<dbReference type="PANTHER" id="PTHR30065">
    <property type="entry name" value="FLAGELLAR BIOSYNTHETIC PROTEIN FLIR"/>
    <property type="match status" value="1"/>
</dbReference>
<keyword evidence="12" id="KW-1185">Reference proteome</keyword>
<evidence type="ECO:0000313" key="11">
    <source>
        <dbReference type="EMBL" id="BCN31518.1"/>
    </source>
</evidence>
<dbReference type="RefSeq" id="WP_271712632.1">
    <property type="nucleotide sequence ID" value="NZ_AP024169.1"/>
</dbReference>
<keyword evidence="7 10" id="KW-0472">Membrane</keyword>